<protein>
    <submittedName>
        <fullName evidence="2">Uncharacterized protein</fullName>
    </submittedName>
</protein>
<name>A0A5P1ELH8_ASPOF</name>
<sequence length="140" mass="15971">MDHISPESSYRVDFASSRAVGEDASASVSAARPLHLRNYRPNRAAKCAEKRATRTEGLPRACKKTRGKNKAHRLAPSPETDEPAFPLHFDEEFRIIGSNAERFGQYIGQKSRQFTNFPLHLNWCAHHERSFENFFLQAQV</sequence>
<evidence type="ECO:0000256" key="1">
    <source>
        <dbReference type="SAM" id="MobiDB-lite"/>
    </source>
</evidence>
<gene>
    <name evidence="2" type="ORF">A4U43_C06F12730</name>
</gene>
<proteinExistence type="predicted"/>
<accession>A0A5P1ELH8</accession>
<evidence type="ECO:0000313" key="2">
    <source>
        <dbReference type="EMBL" id="ONK66855.1"/>
    </source>
</evidence>
<feature type="compositionally biased region" description="Basic residues" evidence="1">
    <location>
        <begin position="61"/>
        <end position="73"/>
    </location>
</feature>
<keyword evidence="3" id="KW-1185">Reference proteome</keyword>
<feature type="region of interest" description="Disordered" evidence="1">
    <location>
        <begin position="47"/>
        <end position="84"/>
    </location>
</feature>
<evidence type="ECO:0000313" key="3">
    <source>
        <dbReference type="Proteomes" id="UP000243459"/>
    </source>
</evidence>
<organism evidence="2 3">
    <name type="scientific">Asparagus officinalis</name>
    <name type="common">Garden asparagus</name>
    <dbReference type="NCBI Taxonomy" id="4686"/>
    <lineage>
        <taxon>Eukaryota</taxon>
        <taxon>Viridiplantae</taxon>
        <taxon>Streptophyta</taxon>
        <taxon>Embryophyta</taxon>
        <taxon>Tracheophyta</taxon>
        <taxon>Spermatophyta</taxon>
        <taxon>Magnoliopsida</taxon>
        <taxon>Liliopsida</taxon>
        <taxon>Asparagales</taxon>
        <taxon>Asparagaceae</taxon>
        <taxon>Asparagoideae</taxon>
        <taxon>Asparagus</taxon>
    </lineage>
</organism>
<feature type="region of interest" description="Disordered" evidence="1">
    <location>
        <begin position="1"/>
        <end position="35"/>
    </location>
</feature>
<dbReference type="Gramene" id="ONK66855">
    <property type="protein sequence ID" value="ONK66855"/>
    <property type="gene ID" value="A4U43_C06F12730"/>
</dbReference>
<reference evidence="3" key="1">
    <citation type="journal article" date="2017" name="Nat. Commun.">
        <title>The asparagus genome sheds light on the origin and evolution of a young Y chromosome.</title>
        <authorList>
            <person name="Harkess A."/>
            <person name="Zhou J."/>
            <person name="Xu C."/>
            <person name="Bowers J.E."/>
            <person name="Van der Hulst R."/>
            <person name="Ayyampalayam S."/>
            <person name="Mercati F."/>
            <person name="Riccardi P."/>
            <person name="McKain M.R."/>
            <person name="Kakrana A."/>
            <person name="Tang H."/>
            <person name="Ray J."/>
            <person name="Groenendijk J."/>
            <person name="Arikit S."/>
            <person name="Mathioni S.M."/>
            <person name="Nakano M."/>
            <person name="Shan H."/>
            <person name="Telgmann-Rauber A."/>
            <person name="Kanno A."/>
            <person name="Yue Z."/>
            <person name="Chen H."/>
            <person name="Li W."/>
            <person name="Chen Y."/>
            <person name="Xu X."/>
            <person name="Zhang Y."/>
            <person name="Luo S."/>
            <person name="Chen H."/>
            <person name="Gao J."/>
            <person name="Mao Z."/>
            <person name="Pires J.C."/>
            <person name="Luo M."/>
            <person name="Kudrna D."/>
            <person name="Wing R.A."/>
            <person name="Meyers B.C."/>
            <person name="Yi K."/>
            <person name="Kong H."/>
            <person name="Lavrijsen P."/>
            <person name="Sunseri F."/>
            <person name="Falavigna A."/>
            <person name="Ye Y."/>
            <person name="Leebens-Mack J.H."/>
            <person name="Chen G."/>
        </authorList>
    </citation>
    <scope>NUCLEOTIDE SEQUENCE [LARGE SCALE GENOMIC DNA]</scope>
    <source>
        <strain evidence="3">cv. DH0086</strain>
    </source>
</reference>
<dbReference type="Proteomes" id="UP000243459">
    <property type="component" value="Chromosome 6"/>
</dbReference>
<dbReference type="EMBL" id="CM007386">
    <property type="protein sequence ID" value="ONK66855.1"/>
    <property type="molecule type" value="Genomic_DNA"/>
</dbReference>
<dbReference type="AlphaFoldDB" id="A0A5P1ELH8"/>